<dbReference type="SUPFAM" id="SSF47413">
    <property type="entry name" value="lambda repressor-like DNA-binding domains"/>
    <property type="match status" value="1"/>
</dbReference>
<sequence>MGEVVRFPTAVPDEPEPLWRELVGERLRSERLDREERLVDVAERAGVSTQYLSEVERGLKDPSSEMLQAITGALGLTVRQLVVRTARPSGPLALAA</sequence>
<comment type="caution">
    <text evidence="3">The sequence shown here is derived from an EMBL/GenBank/DDBJ whole genome shotgun (WGS) entry which is preliminary data.</text>
</comment>
<protein>
    <submittedName>
        <fullName evidence="3">Helix-turn-helix domain-containing protein</fullName>
    </submittedName>
</protein>
<keyword evidence="4" id="KW-1185">Reference proteome</keyword>
<dbReference type="Gene3D" id="1.10.260.40">
    <property type="entry name" value="lambda repressor-like DNA-binding domains"/>
    <property type="match status" value="1"/>
</dbReference>
<dbReference type="PANTHER" id="PTHR46797:SF1">
    <property type="entry name" value="METHYLPHOSPHONATE SYNTHASE"/>
    <property type="match status" value="1"/>
</dbReference>
<dbReference type="Proteomes" id="UP001597351">
    <property type="component" value="Unassembled WGS sequence"/>
</dbReference>
<dbReference type="CDD" id="cd00093">
    <property type="entry name" value="HTH_XRE"/>
    <property type="match status" value="1"/>
</dbReference>
<evidence type="ECO:0000259" key="2">
    <source>
        <dbReference type="PROSITE" id="PS50943"/>
    </source>
</evidence>
<dbReference type="PANTHER" id="PTHR46797">
    <property type="entry name" value="HTH-TYPE TRANSCRIPTIONAL REGULATOR"/>
    <property type="match status" value="1"/>
</dbReference>
<dbReference type="InterPro" id="IPR010982">
    <property type="entry name" value="Lambda_DNA-bd_dom_sf"/>
</dbReference>
<evidence type="ECO:0000256" key="1">
    <source>
        <dbReference type="ARBA" id="ARBA00023125"/>
    </source>
</evidence>
<organism evidence="3 4">
    <name type="scientific">Nocardioides aestuarii</name>
    <dbReference type="NCBI Taxonomy" id="252231"/>
    <lineage>
        <taxon>Bacteria</taxon>
        <taxon>Bacillati</taxon>
        <taxon>Actinomycetota</taxon>
        <taxon>Actinomycetes</taxon>
        <taxon>Propionibacteriales</taxon>
        <taxon>Nocardioidaceae</taxon>
        <taxon>Nocardioides</taxon>
    </lineage>
</organism>
<evidence type="ECO:0000313" key="4">
    <source>
        <dbReference type="Proteomes" id="UP001597351"/>
    </source>
</evidence>
<dbReference type="RefSeq" id="WP_343918170.1">
    <property type="nucleotide sequence ID" value="NZ_BAAAJT010000002.1"/>
</dbReference>
<keyword evidence="1" id="KW-0238">DNA-binding</keyword>
<proteinExistence type="predicted"/>
<dbReference type="SMART" id="SM00530">
    <property type="entry name" value="HTH_XRE"/>
    <property type="match status" value="1"/>
</dbReference>
<gene>
    <name evidence="3" type="ORF">ACFSDE_10660</name>
</gene>
<dbReference type="Pfam" id="PF01381">
    <property type="entry name" value="HTH_3"/>
    <property type="match status" value="1"/>
</dbReference>
<dbReference type="InterPro" id="IPR050807">
    <property type="entry name" value="TransReg_Diox_bact_type"/>
</dbReference>
<accession>A0ABW4TMX2</accession>
<dbReference type="EMBL" id="JBHUGD010000003">
    <property type="protein sequence ID" value="MFD1947253.1"/>
    <property type="molecule type" value="Genomic_DNA"/>
</dbReference>
<name>A0ABW4TMX2_9ACTN</name>
<feature type="domain" description="HTH cro/C1-type" evidence="2">
    <location>
        <begin position="40"/>
        <end position="81"/>
    </location>
</feature>
<dbReference type="PROSITE" id="PS50943">
    <property type="entry name" value="HTH_CROC1"/>
    <property type="match status" value="1"/>
</dbReference>
<dbReference type="InterPro" id="IPR001387">
    <property type="entry name" value="Cro/C1-type_HTH"/>
</dbReference>
<evidence type="ECO:0000313" key="3">
    <source>
        <dbReference type="EMBL" id="MFD1947253.1"/>
    </source>
</evidence>
<reference evidence="4" key="1">
    <citation type="journal article" date="2019" name="Int. J. Syst. Evol. Microbiol.">
        <title>The Global Catalogue of Microorganisms (GCM) 10K type strain sequencing project: providing services to taxonomists for standard genome sequencing and annotation.</title>
        <authorList>
            <consortium name="The Broad Institute Genomics Platform"/>
            <consortium name="The Broad Institute Genome Sequencing Center for Infectious Disease"/>
            <person name="Wu L."/>
            <person name="Ma J."/>
        </authorList>
    </citation>
    <scope>NUCLEOTIDE SEQUENCE [LARGE SCALE GENOMIC DNA]</scope>
    <source>
        <strain evidence="4">CGMCC 1.12477</strain>
    </source>
</reference>